<keyword evidence="1" id="KW-0472">Membrane</keyword>
<evidence type="ECO:0000313" key="2">
    <source>
        <dbReference type="EMBL" id="MFE8700760.1"/>
    </source>
</evidence>
<dbReference type="Proteomes" id="UP001601059">
    <property type="component" value="Unassembled WGS sequence"/>
</dbReference>
<evidence type="ECO:0000313" key="3">
    <source>
        <dbReference type="Proteomes" id="UP001601059"/>
    </source>
</evidence>
<protein>
    <submittedName>
        <fullName evidence="2">DUF2812 domain-containing protein</fullName>
    </submittedName>
</protein>
<keyword evidence="3" id="KW-1185">Reference proteome</keyword>
<gene>
    <name evidence="2" type="ORF">ACFYKX_09050</name>
</gene>
<feature type="transmembrane region" description="Helical" evidence="1">
    <location>
        <begin position="113"/>
        <end position="133"/>
    </location>
</feature>
<sequence>MTTKKVFKIFWAWQDSNEEVWLNQMAKEGWALRSYKYLYTFDKAEPDNYIYKLDYKANKDDDLDEYKMIFQDAGWEYVTRYGDWHYFRTLATEDTSPEIYTECEYKIEKYNSLLSNLTAALIALIVFAIIGLTTYQSPLLFGIFLSLLSIISVCIFKVKQKINRLRE</sequence>
<evidence type="ECO:0000256" key="1">
    <source>
        <dbReference type="SAM" id="Phobius"/>
    </source>
</evidence>
<dbReference type="InterPro" id="IPR021359">
    <property type="entry name" value="DUF2812"/>
</dbReference>
<keyword evidence="1" id="KW-0812">Transmembrane</keyword>
<dbReference type="RefSeq" id="WP_389360247.1">
    <property type="nucleotide sequence ID" value="NZ_JBIACK010000003.1"/>
</dbReference>
<name>A0ABW6KBZ8_9BACI</name>
<reference evidence="2 3" key="1">
    <citation type="submission" date="2024-08" db="EMBL/GenBank/DDBJ databases">
        <title>Two novel Cytobacillus novel species.</title>
        <authorList>
            <person name="Liu G."/>
        </authorList>
    </citation>
    <scope>NUCLEOTIDE SEQUENCE [LARGE SCALE GENOMIC DNA]</scope>
    <source>
        <strain evidence="2 3">FJAT-54145</strain>
    </source>
</reference>
<accession>A0ABW6KBZ8</accession>
<organism evidence="2 3">
    <name type="scientific">Cytobacillus spartinae</name>
    <dbReference type="NCBI Taxonomy" id="3299023"/>
    <lineage>
        <taxon>Bacteria</taxon>
        <taxon>Bacillati</taxon>
        <taxon>Bacillota</taxon>
        <taxon>Bacilli</taxon>
        <taxon>Bacillales</taxon>
        <taxon>Bacillaceae</taxon>
        <taxon>Cytobacillus</taxon>
    </lineage>
</organism>
<keyword evidence="1" id="KW-1133">Transmembrane helix</keyword>
<proteinExistence type="predicted"/>
<feature type="transmembrane region" description="Helical" evidence="1">
    <location>
        <begin position="139"/>
        <end position="158"/>
    </location>
</feature>
<dbReference type="Pfam" id="PF11193">
    <property type="entry name" value="DUF2812"/>
    <property type="match status" value="1"/>
</dbReference>
<comment type="caution">
    <text evidence="2">The sequence shown here is derived from an EMBL/GenBank/DDBJ whole genome shotgun (WGS) entry which is preliminary data.</text>
</comment>
<dbReference type="EMBL" id="JBIACK010000003">
    <property type="protein sequence ID" value="MFE8700760.1"/>
    <property type="molecule type" value="Genomic_DNA"/>
</dbReference>